<keyword evidence="3" id="KW-1185">Reference proteome</keyword>
<organism evidence="2 3">
    <name type="scientific">Athelia psychrophila</name>
    <dbReference type="NCBI Taxonomy" id="1759441"/>
    <lineage>
        <taxon>Eukaryota</taxon>
        <taxon>Fungi</taxon>
        <taxon>Dikarya</taxon>
        <taxon>Basidiomycota</taxon>
        <taxon>Agaricomycotina</taxon>
        <taxon>Agaricomycetes</taxon>
        <taxon>Agaricomycetidae</taxon>
        <taxon>Atheliales</taxon>
        <taxon>Atheliaceae</taxon>
        <taxon>Athelia</taxon>
    </lineage>
</organism>
<dbReference type="Proteomes" id="UP000076532">
    <property type="component" value="Unassembled WGS sequence"/>
</dbReference>
<evidence type="ECO:0000256" key="1">
    <source>
        <dbReference type="SAM" id="MobiDB-lite"/>
    </source>
</evidence>
<evidence type="ECO:0000313" key="2">
    <source>
        <dbReference type="EMBL" id="KZP33691.1"/>
    </source>
</evidence>
<dbReference type="PANTHER" id="PTHR38696">
    <property type="entry name" value="MEDIATOR OF RNA POLYMERASE II TRANSCRIPTION SUBUNIT 13"/>
    <property type="match status" value="1"/>
</dbReference>
<dbReference type="OrthoDB" id="58379at2759"/>
<gene>
    <name evidence="2" type="ORF">FIBSPDRAFT_943468</name>
</gene>
<name>A0A166WEZ9_9AGAM</name>
<dbReference type="PANTHER" id="PTHR38696:SF1">
    <property type="entry name" value="MEDIATOR OF RNA POLYMERASE II TRANSCRIPTION SUBUNIT 13"/>
    <property type="match status" value="1"/>
</dbReference>
<reference evidence="2 3" key="1">
    <citation type="journal article" date="2016" name="Mol. Biol. Evol.">
        <title>Comparative Genomics of Early-Diverging Mushroom-Forming Fungi Provides Insights into the Origins of Lignocellulose Decay Capabilities.</title>
        <authorList>
            <person name="Nagy L.G."/>
            <person name="Riley R."/>
            <person name="Tritt A."/>
            <person name="Adam C."/>
            <person name="Daum C."/>
            <person name="Floudas D."/>
            <person name="Sun H."/>
            <person name="Yadav J.S."/>
            <person name="Pangilinan J."/>
            <person name="Larsson K.H."/>
            <person name="Matsuura K."/>
            <person name="Barry K."/>
            <person name="Labutti K."/>
            <person name="Kuo R."/>
            <person name="Ohm R.A."/>
            <person name="Bhattacharya S.S."/>
            <person name="Shirouzu T."/>
            <person name="Yoshinaga Y."/>
            <person name="Martin F.M."/>
            <person name="Grigoriev I.V."/>
            <person name="Hibbett D.S."/>
        </authorList>
    </citation>
    <scope>NUCLEOTIDE SEQUENCE [LARGE SCALE GENOMIC DNA]</scope>
    <source>
        <strain evidence="2 3">CBS 109695</strain>
    </source>
</reference>
<evidence type="ECO:0000313" key="3">
    <source>
        <dbReference type="Proteomes" id="UP000076532"/>
    </source>
</evidence>
<dbReference type="AlphaFoldDB" id="A0A166WEZ9"/>
<accession>A0A166WEZ9</accession>
<feature type="compositionally biased region" description="Low complexity" evidence="1">
    <location>
        <begin position="330"/>
        <end position="340"/>
    </location>
</feature>
<proteinExistence type="predicted"/>
<dbReference type="STRING" id="436010.A0A166WEZ9"/>
<feature type="compositionally biased region" description="Pro residues" evidence="1">
    <location>
        <begin position="273"/>
        <end position="307"/>
    </location>
</feature>
<sequence length="340" mass="36682">MGLFGNRQDSIIPERTDYSQTWAAVTMNEDDLLRFLQFSKEEIEQIRTAILTSWANGIQNERDYHGSWEFKLRGNPWIAQGSQAVGSRMLMRGVFKHLYHMGWSLVSSSDISKKTGDKDTLLFRRHAPGPEIDLVSVSFNEDDKLRLIGAPGDLPPAIRQTLGPLIQSEKDKDGAVQFKLQGNPWISEGTETVTTRSLLLNILQSLESHGFRMYASVNQSSKETAEMDTWYLCRPVGWAPGRIVYAELFPGAPAPYGAPQGGYGGPAPGGYPGSPPPAGYPGSPPAPGGYPGAPPAPGGYPGAPPPGGYYQQPQGYPGQAPYGGPPPGAAPYGAPGWPQQ</sequence>
<feature type="region of interest" description="Disordered" evidence="1">
    <location>
        <begin position="267"/>
        <end position="340"/>
    </location>
</feature>
<feature type="compositionally biased region" description="Low complexity" evidence="1">
    <location>
        <begin position="308"/>
        <end position="322"/>
    </location>
</feature>
<dbReference type="EMBL" id="KV417482">
    <property type="protein sequence ID" value="KZP33691.1"/>
    <property type="molecule type" value="Genomic_DNA"/>
</dbReference>
<protein>
    <submittedName>
        <fullName evidence="2">Uncharacterized protein</fullName>
    </submittedName>
</protein>